<reference evidence="11 12" key="1">
    <citation type="submission" date="2015-07" db="EMBL/GenBank/DDBJ databases">
        <authorList>
            <person name="Noorani M."/>
        </authorList>
    </citation>
    <scope>NUCLEOTIDE SEQUENCE [LARGE SCALE GENOMIC DNA]</scope>
    <source>
        <strain evidence="11 12">CECT 7802</strain>
    </source>
</reference>
<dbReference type="InterPro" id="IPR010920">
    <property type="entry name" value="LSM_dom_sf"/>
</dbReference>
<dbReference type="RefSeq" id="WP_083481196.1">
    <property type="nucleotide sequence ID" value="NZ_CXSU01000012.1"/>
</dbReference>
<keyword evidence="5 7" id="KW-1133">Transmembrane helix</keyword>
<evidence type="ECO:0000256" key="4">
    <source>
        <dbReference type="ARBA" id="ARBA00022692"/>
    </source>
</evidence>
<dbReference type="Pfam" id="PF21082">
    <property type="entry name" value="MS_channel_3rd"/>
    <property type="match status" value="1"/>
</dbReference>
<keyword evidence="12" id="KW-1185">Reference proteome</keyword>
<dbReference type="Proteomes" id="UP000049222">
    <property type="component" value="Unassembled WGS sequence"/>
</dbReference>
<feature type="transmembrane region" description="Helical" evidence="7">
    <location>
        <begin position="198"/>
        <end position="222"/>
    </location>
</feature>
<feature type="region of interest" description="Disordered" evidence="8">
    <location>
        <begin position="17"/>
        <end position="136"/>
    </location>
</feature>
<keyword evidence="7" id="KW-0406">Ion transport</keyword>
<feature type="domain" description="Mechanosensitive ion channel MscS" evidence="9">
    <location>
        <begin position="248"/>
        <end position="311"/>
    </location>
</feature>
<organism evidence="11 12">
    <name type="scientific">Jannaschia donghaensis</name>
    <dbReference type="NCBI Taxonomy" id="420998"/>
    <lineage>
        <taxon>Bacteria</taxon>
        <taxon>Pseudomonadati</taxon>
        <taxon>Pseudomonadota</taxon>
        <taxon>Alphaproteobacteria</taxon>
        <taxon>Rhodobacterales</taxon>
        <taxon>Roseobacteraceae</taxon>
        <taxon>Jannaschia</taxon>
    </lineage>
</organism>
<dbReference type="STRING" id="420998.JDO7802_03171"/>
<evidence type="ECO:0000313" key="11">
    <source>
        <dbReference type="EMBL" id="CTQ51133.1"/>
    </source>
</evidence>
<feature type="region of interest" description="Disordered" evidence="8">
    <location>
        <begin position="414"/>
        <end position="469"/>
    </location>
</feature>
<dbReference type="InterPro" id="IPR023408">
    <property type="entry name" value="MscS_beta-dom_sf"/>
</dbReference>
<evidence type="ECO:0000256" key="3">
    <source>
        <dbReference type="ARBA" id="ARBA00022475"/>
    </source>
</evidence>
<gene>
    <name evidence="11" type="primary">mscS_3</name>
    <name evidence="11" type="ORF">JDO7802_03171</name>
</gene>
<feature type="transmembrane region" description="Helical" evidence="7">
    <location>
        <begin position="165"/>
        <end position="186"/>
    </location>
</feature>
<dbReference type="Gene3D" id="3.30.70.100">
    <property type="match status" value="1"/>
</dbReference>
<evidence type="ECO:0000256" key="5">
    <source>
        <dbReference type="ARBA" id="ARBA00022989"/>
    </source>
</evidence>
<dbReference type="InterPro" id="IPR045275">
    <property type="entry name" value="MscS_archaea/bacteria_type"/>
</dbReference>
<comment type="function">
    <text evidence="7">Mechanosensitive channel that participates in the regulation of osmotic pressure changes within the cell, opening in response to stretch forces in the membrane lipid bilayer, without the need for other proteins. Contributes to normal resistance to hypoosmotic shock. Forms an ion channel of 1.0 nanosiemens conductance with a slight preference for anions.</text>
</comment>
<dbReference type="PANTHER" id="PTHR30221">
    <property type="entry name" value="SMALL-CONDUCTANCE MECHANOSENSITIVE CHANNEL"/>
    <property type="match status" value="1"/>
</dbReference>
<dbReference type="InterPro" id="IPR006685">
    <property type="entry name" value="MscS_channel_2nd"/>
</dbReference>
<proteinExistence type="inferred from homology"/>
<feature type="compositionally biased region" description="Gly residues" evidence="8">
    <location>
        <begin position="116"/>
        <end position="136"/>
    </location>
</feature>
<dbReference type="SUPFAM" id="SSF82861">
    <property type="entry name" value="Mechanosensitive channel protein MscS (YggB), transmembrane region"/>
    <property type="match status" value="1"/>
</dbReference>
<evidence type="ECO:0000256" key="7">
    <source>
        <dbReference type="RuleBase" id="RU369025"/>
    </source>
</evidence>
<dbReference type="InterPro" id="IPR011014">
    <property type="entry name" value="MscS_channel_TM-2"/>
</dbReference>
<keyword evidence="3" id="KW-1003">Cell membrane</keyword>
<dbReference type="SUPFAM" id="SSF50182">
    <property type="entry name" value="Sm-like ribonucleoproteins"/>
    <property type="match status" value="1"/>
</dbReference>
<keyword evidence="7" id="KW-0997">Cell inner membrane</keyword>
<comment type="subcellular location">
    <subcellularLocation>
        <location evidence="7">Cell inner membrane</location>
        <topology evidence="7">Multi-pass membrane protein</topology>
    </subcellularLocation>
    <subcellularLocation>
        <location evidence="1">Cell membrane</location>
        <topology evidence="1">Multi-pass membrane protein</topology>
    </subcellularLocation>
</comment>
<dbReference type="GO" id="GO:0008381">
    <property type="term" value="F:mechanosensitive monoatomic ion channel activity"/>
    <property type="evidence" value="ECO:0007669"/>
    <property type="project" value="InterPro"/>
</dbReference>
<evidence type="ECO:0000313" key="12">
    <source>
        <dbReference type="Proteomes" id="UP000049222"/>
    </source>
</evidence>
<feature type="compositionally biased region" description="Basic and acidic residues" evidence="8">
    <location>
        <begin position="422"/>
        <end position="443"/>
    </location>
</feature>
<feature type="domain" description="Mechanosensitive ion channel MscS C-terminal" evidence="10">
    <location>
        <begin position="323"/>
        <end position="406"/>
    </location>
</feature>
<comment type="similarity">
    <text evidence="2 7">Belongs to the MscS (TC 1.A.23) family.</text>
</comment>
<keyword evidence="4 7" id="KW-0812">Transmembrane</keyword>
<protein>
    <recommendedName>
        <fullName evidence="7">Small-conductance mechanosensitive channel</fullName>
    </recommendedName>
</protein>
<name>A0A0M6YNM8_9RHOB</name>
<dbReference type="EMBL" id="CXSU01000012">
    <property type="protein sequence ID" value="CTQ51133.1"/>
    <property type="molecule type" value="Genomic_DNA"/>
</dbReference>
<evidence type="ECO:0000256" key="6">
    <source>
        <dbReference type="ARBA" id="ARBA00023136"/>
    </source>
</evidence>
<dbReference type="InterPro" id="IPR011066">
    <property type="entry name" value="MscS_channel_C_sf"/>
</dbReference>
<comment type="caution">
    <text evidence="7">Lacks conserved residue(s) required for the propagation of feature annotation.</text>
</comment>
<dbReference type="PANTHER" id="PTHR30221:SF1">
    <property type="entry name" value="SMALL-CONDUCTANCE MECHANOSENSITIVE CHANNEL"/>
    <property type="match status" value="1"/>
</dbReference>
<keyword evidence="6 7" id="KW-0472">Membrane</keyword>
<dbReference type="Gene3D" id="1.10.287.1260">
    <property type="match status" value="1"/>
</dbReference>
<dbReference type="GO" id="GO:0005886">
    <property type="term" value="C:plasma membrane"/>
    <property type="evidence" value="ECO:0007669"/>
    <property type="project" value="UniProtKB-SubCell"/>
</dbReference>
<keyword evidence="7" id="KW-0407">Ion channel</keyword>
<dbReference type="Pfam" id="PF00924">
    <property type="entry name" value="MS_channel_2nd"/>
    <property type="match status" value="1"/>
</dbReference>
<evidence type="ECO:0000256" key="8">
    <source>
        <dbReference type="SAM" id="MobiDB-lite"/>
    </source>
</evidence>
<accession>A0A0M6YNM8</accession>
<evidence type="ECO:0000259" key="10">
    <source>
        <dbReference type="Pfam" id="PF21082"/>
    </source>
</evidence>
<keyword evidence="7" id="KW-0813">Transport</keyword>
<feature type="transmembrane region" description="Helical" evidence="7">
    <location>
        <begin position="228"/>
        <end position="246"/>
    </location>
</feature>
<dbReference type="AlphaFoldDB" id="A0A0M6YNM8"/>
<comment type="subunit">
    <text evidence="7">Homoheptamer.</text>
</comment>
<dbReference type="SUPFAM" id="SSF82689">
    <property type="entry name" value="Mechanosensitive channel protein MscS (YggB), C-terminal domain"/>
    <property type="match status" value="1"/>
</dbReference>
<feature type="compositionally biased region" description="Gly residues" evidence="8">
    <location>
        <begin position="97"/>
        <end position="107"/>
    </location>
</feature>
<dbReference type="Gene3D" id="2.30.30.60">
    <property type="match status" value="1"/>
</dbReference>
<sequence length="469" mass="48799">MEYEDQMNGDFIVLAQADDADTRLLGDEDATIGSADRADEDAPRVNTDTPEAPQPETTDAETSAADGGTPDTSGGPQTGEATADSAQTGTADPAGGPQTGEGDGASGNGDQSAGDSSGGAATGGGEGSGADGGGGPLSSISAEPGLIFEKIDTWVDGFFKLLPNLAVAAIVFLLFLIAAFVVAWLINRTATSRNRVSLGAVLGGIVKAIIIIFGLLIAATIIVPSLNVGSLVAGLGVGSVAIGFAFKDILQNLFAGILILIRQPFQTGDQIITTSGHEGTVEKIETRATLLKTYDGRRVVIPNAEVYTNPIVVNTAFDIRRSEYDFGIHYDADTAEAMRIAVEATKGVENVESDPAPEALSLNLGDFSKVVRVRWWTKSTRAEVIHQTSDVMLAVEKAFAENGIAIPFPTTTMLWHDQTGTHPDDRTDGGDEQDGGKGAKDSGDPSDQDSGQAKPSRSDEEREASKPFG</sequence>
<evidence type="ECO:0000259" key="9">
    <source>
        <dbReference type="Pfam" id="PF00924"/>
    </source>
</evidence>
<evidence type="ECO:0000256" key="2">
    <source>
        <dbReference type="ARBA" id="ARBA00008017"/>
    </source>
</evidence>
<dbReference type="OrthoDB" id="9814206at2"/>
<feature type="compositionally biased region" description="Basic and acidic residues" evidence="8">
    <location>
        <begin position="456"/>
        <end position="469"/>
    </location>
</feature>
<dbReference type="InterPro" id="IPR049278">
    <property type="entry name" value="MS_channel_C"/>
</dbReference>
<evidence type="ECO:0000256" key="1">
    <source>
        <dbReference type="ARBA" id="ARBA00004651"/>
    </source>
</evidence>